<organism evidence="4 5">
    <name type="scientific">Muribacter muris</name>
    <dbReference type="NCBI Taxonomy" id="67855"/>
    <lineage>
        <taxon>Bacteria</taxon>
        <taxon>Pseudomonadati</taxon>
        <taxon>Pseudomonadota</taxon>
        <taxon>Gammaproteobacteria</taxon>
        <taxon>Pasteurellales</taxon>
        <taxon>Pasteurellaceae</taxon>
        <taxon>Muribacter</taxon>
    </lineage>
</organism>
<name>A0A0J5P4N5_9PAST</name>
<dbReference type="InterPro" id="IPR002110">
    <property type="entry name" value="Ankyrin_rpt"/>
</dbReference>
<dbReference type="STRING" id="67855.RO21_06705"/>
<keyword evidence="1" id="KW-0677">Repeat</keyword>
<accession>A0A0J5P4N5</accession>
<evidence type="ECO:0000256" key="1">
    <source>
        <dbReference type="ARBA" id="ARBA00022737"/>
    </source>
</evidence>
<evidence type="ECO:0000313" key="4">
    <source>
        <dbReference type="EMBL" id="KMK51393.1"/>
    </source>
</evidence>
<dbReference type="PANTHER" id="PTHR24136">
    <property type="entry name" value="SOWAH (DROSOPHILA) HOMOLOG"/>
    <property type="match status" value="1"/>
</dbReference>
<dbReference type="SMART" id="SM00248">
    <property type="entry name" value="ANK"/>
    <property type="match status" value="3"/>
</dbReference>
<comment type="caution">
    <text evidence="4">The sequence shown here is derived from an EMBL/GenBank/DDBJ whole genome shotgun (WGS) entry which is preliminary data.</text>
</comment>
<dbReference type="GO" id="GO:0016567">
    <property type="term" value="P:protein ubiquitination"/>
    <property type="evidence" value="ECO:0007669"/>
    <property type="project" value="TreeGrafter"/>
</dbReference>
<gene>
    <name evidence="4" type="ORF">RO21_06705</name>
</gene>
<evidence type="ECO:0000256" key="2">
    <source>
        <dbReference type="ARBA" id="ARBA00023043"/>
    </source>
</evidence>
<dbReference type="AlphaFoldDB" id="A0A0J5P4N5"/>
<feature type="repeat" description="ANK" evidence="3">
    <location>
        <begin position="82"/>
        <end position="115"/>
    </location>
</feature>
<sequence length="292" mass="33462">MMVVAKLKYLKALLVSILCFQLGGCIPLFSAKEIMNSRFPAEHFFFNERAEMGQAIYQNDLSKVKRLIAQGVNVNTQPANNQGFTYLMYAVFLKDRFEITKYLLENGADPNQISVVDFPEYKSKYVNIANQAGQDVYLPLSLASSNRKIDYIKLLLKYGAKANRDLNKDSYYKQFGGNKGLPLFAAVDAVYNEKGWSREDWMNDIKKRIDLLISYGADINEPNYLGLSLVDESSTNLEITEYLMNKGATPKLYGEKLAKKLPKLLIKGRGDYNKRLELLKRLEKMGYRYKEE</sequence>
<evidence type="ECO:0000256" key="3">
    <source>
        <dbReference type="PROSITE-ProRule" id="PRU00023"/>
    </source>
</evidence>
<dbReference type="GO" id="GO:0045732">
    <property type="term" value="P:positive regulation of protein catabolic process"/>
    <property type="evidence" value="ECO:0007669"/>
    <property type="project" value="TreeGrafter"/>
</dbReference>
<dbReference type="EMBL" id="JWIZ01000037">
    <property type="protein sequence ID" value="KMK51393.1"/>
    <property type="molecule type" value="Genomic_DNA"/>
</dbReference>
<dbReference type="PATRIC" id="fig|67855.3.peg.1344"/>
<dbReference type="Pfam" id="PF12796">
    <property type="entry name" value="Ank_2"/>
    <property type="match status" value="1"/>
</dbReference>
<dbReference type="Gene3D" id="1.25.40.20">
    <property type="entry name" value="Ankyrin repeat-containing domain"/>
    <property type="match status" value="1"/>
</dbReference>
<keyword evidence="2 3" id="KW-0040">ANK repeat</keyword>
<protein>
    <submittedName>
        <fullName evidence="4">Uncharacterized protein</fullName>
    </submittedName>
</protein>
<dbReference type="PANTHER" id="PTHR24136:SF15">
    <property type="entry name" value="ANK_REP_REGION DOMAIN-CONTAINING PROTEIN"/>
    <property type="match status" value="1"/>
</dbReference>
<proteinExistence type="predicted"/>
<dbReference type="PROSITE" id="PS50088">
    <property type="entry name" value="ANK_REPEAT"/>
    <property type="match status" value="1"/>
</dbReference>
<evidence type="ECO:0000313" key="5">
    <source>
        <dbReference type="Proteomes" id="UP000036270"/>
    </source>
</evidence>
<dbReference type="RefSeq" id="WP_047977026.1">
    <property type="nucleotide sequence ID" value="NZ_JWIZ01000037.1"/>
</dbReference>
<dbReference type="Proteomes" id="UP000036270">
    <property type="component" value="Unassembled WGS sequence"/>
</dbReference>
<dbReference type="SUPFAM" id="SSF48403">
    <property type="entry name" value="Ankyrin repeat"/>
    <property type="match status" value="1"/>
</dbReference>
<dbReference type="InterPro" id="IPR051573">
    <property type="entry name" value="Ankyrin-SOCS_box_domain"/>
</dbReference>
<keyword evidence="5" id="KW-1185">Reference proteome</keyword>
<reference evidence="4 5" key="1">
    <citation type="submission" date="2014-12" db="EMBL/GenBank/DDBJ databases">
        <title>Reclassification of Actinobacillus muris as Muribacter muris.</title>
        <authorList>
            <person name="Christensen H."/>
            <person name="Nicklas W."/>
            <person name="Bisgaard M."/>
        </authorList>
    </citation>
    <scope>NUCLEOTIDE SEQUENCE [LARGE SCALE GENOMIC DNA]</scope>
    <source>
        <strain evidence="4 5">Ackerman80-443D</strain>
    </source>
</reference>
<dbReference type="InterPro" id="IPR036770">
    <property type="entry name" value="Ankyrin_rpt-contain_sf"/>
</dbReference>